<reference evidence="3 4" key="1">
    <citation type="submission" date="2015-03" db="EMBL/GenBank/DDBJ databases">
        <authorList>
            <consortium name="Pathogen Informatics"/>
        </authorList>
    </citation>
    <scope>NUCLEOTIDE SEQUENCE [LARGE SCALE GENOMIC DNA]</scope>
    <source>
        <strain evidence="1 4">G09901357</strain>
        <strain evidence="2 3">H09601792</strain>
    </source>
</reference>
<sequence length="71" mass="7815">MLVAVFAADHQAAHRLARVKLDVDVLVDVNAGQFQTDHRVVAILDDLGGRREVSGDRAVPVRRRGRAEEVT</sequence>
<evidence type="ECO:0000313" key="3">
    <source>
        <dbReference type="Proteomes" id="UP000046947"/>
    </source>
</evidence>
<dbReference type="AlphaFoldDB" id="A0A654TLG1"/>
<dbReference type="EMBL" id="CFOE01000265">
    <property type="protein sequence ID" value="CFE39777.1"/>
    <property type="molecule type" value="Genomic_DNA"/>
</dbReference>
<dbReference type="EMBL" id="CFOH01000239">
    <property type="protein sequence ID" value="CFE50491.1"/>
    <property type="molecule type" value="Genomic_DNA"/>
</dbReference>
<name>A0A654TLG1_MYCTX</name>
<evidence type="ECO:0000313" key="4">
    <source>
        <dbReference type="Proteomes" id="UP000048289"/>
    </source>
</evidence>
<protein>
    <submittedName>
        <fullName evidence="2">Uncharacterized protein</fullName>
    </submittedName>
</protein>
<dbReference type="Proteomes" id="UP000046947">
    <property type="component" value="Unassembled WGS sequence"/>
</dbReference>
<evidence type="ECO:0000313" key="1">
    <source>
        <dbReference type="EMBL" id="CFE39777.1"/>
    </source>
</evidence>
<organism evidence="2 3">
    <name type="scientific">Mycobacterium tuberculosis</name>
    <dbReference type="NCBI Taxonomy" id="1773"/>
    <lineage>
        <taxon>Bacteria</taxon>
        <taxon>Bacillati</taxon>
        <taxon>Actinomycetota</taxon>
        <taxon>Actinomycetes</taxon>
        <taxon>Mycobacteriales</taxon>
        <taxon>Mycobacteriaceae</taxon>
        <taxon>Mycobacterium</taxon>
        <taxon>Mycobacterium tuberculosis complex</taxon>
    </lineage>
</organism>
<dbReference type="Proteomes" id="UP000048289">
    <property type="component" value="Unassembled WGS sequence"/>
</dbReference>
<evidence type="ECO:0000313" key="2">
    <source>
        <dbReference type="EMBL" id="CFE50491.1"/>
    </source>
</evidence>
<proteinExistence type="predicted"/>
<accession>A0A654TLG1</accession>
<gene>
    <name evidence="1" type="ORF">ERS007681_02165</name>
    <name evidence="2" type="ORF">ERS007688_01727</name>
</gene>